<feature type="non-terminal residue" evidence="1">
    <location>
        <position position="115"/>
    </location>
</feature>
<dbReference type="Gene3D" id="1.50.10.20">
    <property type="match status" value="1"/>
</dbReference>
<gene>
    <name evidence="1" type="ORF">METZ01_LOCUS302756</name>
</gene>
<dbReference type="EMBL" id="UINC01094562">
    <property type="protein sequence ID" value="SVC49902.1"/>
    <property type="molecule type" value="Genomic_DNA"/>
</dbReference>
<evidence type="ECO:0000313" key="1">
    <source>
        <dbReference type="EMBL" id="SVC49902.1"/>
    </source>
</evidence>
<dbReference type="AlphaFoldDB" id="A0A382MR21"/>
<proteinExistence type="predicted"/>
<dbReference type="InterPro" id="IPR008930">
    <property type="entry name" value="Terpenoid_cyclase/PrenylTrfase"/>
</dbReference>
<name>A0A382MR21_9ZZZZ</name>
<reference evidence="1" key="1">
    <citation type="submission" date="2018-05" db="EMBL/GenBank/DDBJ databases">
        <authorList>
            <person name="Lanie J.A."/>
            <person name="Ng W.-L."/>
            <person name="Kazmierczak K.M."/>
            <person name="Andrzejewski T.M."/>
            <person name="Davidsen T.M."/>
            <person name="Wayne K.J."/>
            <person name="Tettelin H."/>
            <person name="Glass J.I."/>
            <person name="Rusch D."/>
            <person name="Podicherti R."/>
            <person name="Tsui H.-C.T."/>
            <person name="Winkler M.E."/>
        </authorList>
    </citation>
    <scope>NUCLEOTIDE SEQUENCE</scope>
</reference>
<sequence length="115" mass="12656">MALHTGTKFLVSQQRSSGCFQGQLSSMTFPTCAYAWTQFAMGKEPDTSIINWLLANQDQNGMWSLDASGIPNENATLFAQLILQQIQKVKPDSEIQIALSRIPLLSINLGLIKLA</sequence>
<dbReference type="SUPFAM" id="SSF48239">
    <property type="entry name" value="Terpenoid cyclases/Protein prenyltransferases"/>
    <property type="match status" value="1"/>
</dbReference>
<organism evidence="1">
    <name type="scientific">marine metagenome</name>
    <dbReference type="NCBI Taxonomy" id="408172"/>
    <lineage>
        <taxon>unclassified sequences</taxon>
        <taxon>metagenomes</taxon>
        <taxon>ecological metagenomes</taxon>
    </lineage>
</organism>
<accession>A0A382MR21</accession>
<evidence type="ECO:0008006" key="2">
    <source>
        <dbReference type="Google" id="ProtNLM"/>
    </source>
</evidence>
<protein>
    <recommendedName>
        <fullName evidence="2">Squalene cyclase N-terminal domain-containing protein</fullName>
    </recommendedName>
</protein>